<keyword evidence="10" id="KW-0675">Receptor</keyword>
<evidence type="ECO:0000313" key="9">
    <source>
        <dbReference type="Proteomes" id="UP000192223"/>
    </source>
</evidence>
<keyword evidence="9" id="KW-1185">Reference proteome</keyword>
<evidence type="ECO:0000256" key="5">
    <source>
        <dbReference type="ARBA" id="ARBA00022737"/>
    </source>
</evidence>
<name>A0A7F5RK34_AGRPL</name>
<feature type="repeat" description="TPR" evidence="8">
    <location>
        <begin position="451"/>
        <end position="484"/>
    </location>
</feature>
<dbReference type="Pfam" id="PF13432">
    <property type="entry name" value="TPR_16"/>
    <property type="match status" value="2"/>
</dbReference>
<dbReference type="AlphaFoldDB" id="A0A7F5RK34"/>
<keyword evidence="7" id="KW-0576">Peroxisome</keyword>
<reference evidence="10" key="1">
    <citation type="submission" date="2025-08" db="UniProtKB">
        <authorList>
            <consortium name="RefSeq"/>
        </authorList>
    </citation>
    <scope>IDENTIFICATION</scope>
    <source>
        <tissue evidence="10">Entire body</tissue>
    </source>
</reference>
<dbReference type="OrthoDB" id="10006023at2759"/>
<keyword evidence="6 8" id="KW-0802">TPR repeat</keyword>
<sequence length="607" mass="69396">MFKIQFVTVSSNNFIILVVNNQKMAWRKLAEGDCGDDNALMKFAGHFTKDHTFSEAHSSVVINHNQTDNLVQEFLQETRALPQSYRMSDLMKEMQEIESQRLTVPPIPASKVKDQLSDNIWADEYSQVTDDRPHNTLELDHGLIWAEISKREQNDISSSDNAYSISETEVINKDVYNADAFKHIFNKDEGDQDYAQFMDFLKKVNLEQGSHSTILNKDDVKDESDTWTSEYINDKASTLNKTWNVEKGLNAEKGDDYYNTFWDKLQNEWKKLAEEVGDNHPWLDDIDELTDPYKEYEFAEDNPMLKESNPFETGKKMLAIGDFPSAVLCFEAAVQKNPDNADAWLYLGTTQAENEQDSYAISALKRCIQLQPDNLMAHMSLSVSYANENYHNQACRELIAWLQNNPNYSDLVPSDLQISGQVTSLLDPMHHRYVQQLFIKAAQRQPVNPDYEVQCGLGILFNLSGEYSKAVDCFRVALSTRPDDARLWNRLGATLANGNRPEEAVEAYHRALTISPGFIRARYNVGITCINLKAYQEAAEHLLIALNQQSRGRNHNGEISSHNSQMSDTIWSTLRLCISLMNRLDLRPVVDSRDLKTLNQNFNIENN</sequence>
<dbReference type="Gene3D" id="1.25.40.10">
    <property type="entry name" value="Tetratricopeptide repeat domain"/>
    <property type="match status" value="1"/>
</dbReference>
<evidence type="ECO:0000256" key="4">
    <source>
        <dbReference type="ARBA" id="ARBA00022490"/>
    </source>
</evidence>
<evidence type="ECO:0000313" key="10">
    <source>
        <dbReference type="RefSeq" id="XP_025836362.1"/>
    </source>
</evidence>
<comment type="similarity">
    <text evidence="3">Belongs to the peroxisomal targeting signal receptor family.</text>
</comment>
<dbReference type="FunCoup" id="A0A7F5RK34">
    <property type="interactions" value="555"/>
</dbReference>
<dbReference type="InterPro" id="IPR011990">
    <property type="entry name" value="TPR-like_helical_dom_sf"/>
</dbReference>
<dbReference type="InterPro" id="IPR019734">
    <property type="entry name" value="TPR_rpt"/>
</dbReference>
<dbReference type="SUPFAM" id="SSF48452">
    <property type="entry name" value="TPR-like"/>
    <property type="match status" value="1"/>
</dbReference>
<keyword evidence="5" id="KW-0677">Repeat</keyword>
<evidence type="ECO:0000256" key="7">
    <source>
        <dbReference type="ARBA" id="ARBA00023140"/>
    </source>
</evidence>
<dbReference type="GO" id="GO:0016560">
    <property type="term" value="P:protein import into peroxisome matrix, docking"/>
    <property type="evidence" value="ECO:0007669"/>
    <property type="project" value="TreeGrafter"/>
</dbReference>
<dbReference type="KEGG" id="apln:108736778"/>
<dbReference type="PANTHER" id="PTHR10130:SF0">
    <property type="entry name" value="GH08708P"/>
    <property type="match status" value="1"/>
</dbReference>
<organism evidence="9 10">
    <name type="scientific">Agrilus planipennis</name>
    <name type="common">Emerald ash borer</name>
    <name type="synonym">Agrilus marcopoli</name>
    <dbReference type="NCBI Taxonomy" id="224129"/>
    <lineage>
        <taxon>Eukaryota</taxon>
        <taxon>Metazoa</taxon>
        <taxon>Ecdysozoa</taxon>
        <taxon>Arthropoda</taxon>
        <taxon>Hexapoda</taxon>
        <taxon>Insecta</taxon>
        <taxon>Pterygota</taxon>
        <taxon>Neoptera</taxon>
        <taxon>Endopterygota</taxon>
        <taxon>Coleoptera</taxon>
        <taxon>Polyphaga</taxon>
        <taxon>Elateriformia</taxon>
        <taxon>Buprestoidea</taxon>
        <taxon>Buprestidae</taxon>
        <taxon>Agrilinae</taxon>
        <taxon>Agrilus</taxon>
    </lineage>
</organism>
<dbReference type="PROSITE" id="PS50005">
    <property type="entry name" value="TPR"/>
    <property type="match status" value="3"/>
</dbReference>
<dbReference type="InParanoid" id="A0A7F5RK34"/>
<evidence type="ECO:0000256" key="8">
    <source>
        <dbReference type="PROSITE-ProRule" id="PRU00339"/>
    </source>
</evidence>
<dbReference type="Proteomes" id="UP000192223">
    <property type="component" value="Unplaced"/>
</dbReference>
<evidence type="ECO:0000256" key="3">
    <source>
        <dbReference type="ARBA" id="ARBA00005348"/>
    </source>
</evidence>
<dbReference type="RefSeq" id="XP_025836362.1">
    <property type="nucleotide sequence ID" value="XM_025980577.1"/>
</dbReference>
<dbReference type="GO" id="GO:0005778">
    <property type="term" value="C:peroxisomal membrane"/>
    <property type="evidence" value="ECO:0007669"/>
    <property type="project" value="TreeGrafter"/>
</dbReference>
<feature type="repeat" description="TPR" evidence="8">
    <location>
        <begin position="485"/>
        <end position="518"/>
    </location>
</feature>
<keyword evidence="4" id="KW-0963">Cytoplasm</keyword>
<protein>
    <submittedName>
        <fullName evidence="10">Peroxisomal targeting signal 1 receptor isoform X1</fullName>
    </submittedName>
</protein>
<dbReference type="GeneID" id="108736778"/>
<dbReference type="GO" id="GO:0005829">
    <property type="term" value="C:cytosol"/>
    <property type="evidence" value="ECO:0007669"/>
    <property type="project" value="TreeGrafter"/>
</dbReference>
<comment type="subcellular location">
    <subcellularLocation>
        <location evidence="2">Cytoplasm</location>
    </subcellularLocation>
    <subcellularLocation>
        <location evidence="1">Peroxisome</location>
    </subcellularLocation>
</comment>
<proteinExistence type="inferred from homology"/>
<dbReference type="InterPro" id="IPR024111">
    <property type="entry name" value="PEX5/PEX5L"/>
</dbReference>
<accession>A0A7F5RK34</accession>
<evidence type="ECO:0000256" key="1">
    <source>
        <dbReference type="ARBA" id="ARBA00004275"/>
    </source>
</evidence>
<gene>
    <name evidence="10" type="primary">LOC108736778</name>
</gene>
<evidence type="ECO:0000256" key="6">
    <source>
        <dbReference type="ARBA" id="ARBA00022803"/>
    </source>
</evidence>
<evidence type="ECO:0000256" key="2">
    <source>
        <dbReference type="ARBA" id="ARBA00004496"/>
    </source>
</evidence>
<dbReference type="GO" id="GO:0005052">
    <property type="term" value="F:peroxisome matrix targeting signal-1 binding"/>
    <property type="evidence" value="ECO:0007669"/>
    <property type="project" value="TreeGrafter"/>
</dbReference>
<dbReference type="SMART" id="SM00028">
    <property type="entry name" value="TPR"/>
    <property type="match status" value="4"/>
</dbReference>
<feature type="repeat" description="TPR" evidence="8">
    <location>
        <begin position="341"/>
        <end position="374"/>
    </location>
</feature>
<dbReference type="PANTHER" id="PTHR10130">
    <property type="entry name" value="PEROXISOMAL TARGETING SIGNAL 1 RECEPTOR PEX5"/>
    <property type="match status" value="1"/>
</dbReference>